<protein>
    <submittedName>
        <fullName evidence="4">GAL4-like Zn(II)2Cys6 (Or C6 zinc) binuclear cluster DNA-binding domain</fullName>
    </submittedName>
</protein>
<accession>A0A9W7W7V4</accession>
<dbReference type="CDD" id="cd00067">
    <property type="entry name" value="GAL4"/>
    <property type="match status" value="1"/>
</dbReference>
<feature type="region of interest" description="Disordered" evidence="2">
    <location>
        <begin position="128"/>
        <end position="406"/>
    </location>
</feature>
<feature type="compositionally biased region" description="Low complexity" evidence="2">
    <location>
        <begin position="325"/>
        <end position="334"/>
    </location>
</feature>
<feature type="compositionally biased region" description="Low complexity" evidence="2">
    <location>
        <begin position="236"/>
        <end position="248"/>
    </location>
</feature>
<reference evidence="4 5" key="1">
    <citation type="journal article" date="2018" name="IMA Fungus">
        <title>IMA Genome-F 10: Nine draft genome sequences of Claviceps purpurea s.lat., including C. arundinis, C. humidiphila, and C. cf. spartinae, pseudomolecules for the pitch canker pathogen Fusarium circinatum, draft genome of Davidsoniella eucalypti, Grosmannia galeiformis, Quambalaria eucalypti, and Teratosphaeria destructans.</title>
        <authorList>
            <person name="Wingfield B.D."/>
            <person name="Liu M."/>
            <person name="Nguyen H.D."/>
            <person name="Lane F.A."/>
            <person name="Morgan S.W."/>
            <person name="De Vos L."/>
            <person name="Wilken P.M."/>
            <person name="Duong T.A."/>
            <person name="Aylward J."/>
            <person name="Coetzee M.P."/>
            <person name="Dadej K."/>
            <person name="De Beer Z.W."/>
            <person name="Findlay W."/>
            <person name="Havenga M."/>
            <person name="Kolarik M."/>
            <person name="Menzies J.G."/>
            <person name="Naidoo K."/>
            <person name="Pochopski O."/>
            <person name="Shoukouhi P."/>
            <person name="Santana Q.C."/>
            <person name="Seifert K.A."/>
            <person name="Soal N."/>
            <person name="Steenkamp E.T."/>
            <person name="Tatham C.T."/>
            <person name="van der Nest M.A."/>
            <person name="Wingfield M.J."/>
        </authorList>
    </citation>
    <scope>NUCLEOTIDE SEQUENCE [LARGE SCALE GENOMIC DNA]</scope>
    <source>
        <strain evidence="4">CMW44962</strain>
    </source>
</reference>
<dbReference type="Proteomes" id="UP001138500">
    <property type="component" value="Unassembled WGS sequence"/>
</dbReference>
<evidence type="ECO:0000259" key="3">
    <source>
        <dbReference type="PROSITE" id="PS50048"/>
    </source>
</evidence>
<feature type="compositionally biased region" description="Polar residues" evidence="2">
    <location>
        <begin position="32"/>
        <end position="41"/>
    </location>
</feature>
<dbReference type="InterPro" id="IPR001138">
    <property type="entry name" value="Zn2Cys6_DnaBD"/>
</dbReference>
<dbReference type="OrthoDB" id="5401558at2759"/>
<evidence type="ECO:0000313" key="4">
    <source>
        <dbReference type="EMBL" id="KAH9845942.1"/>
    </source>
</evidence>
<dbReference type="Gene3D" id="4.10.240.10">
    <property type="entry name" value="Zn(2)-C6 fungal-type DNA-binding domain"/>
    <property type="match status" value="1"/>
</dbReference>
<dbReference type="Pfam" id="PF00172">
    <property type="entry name" value="Zn_clus"/>
    <property type="match status" value="1"/>
</dbReference>
<feature type="compositionally biased region" description="Basic and acidic residues" evidence="2">
    <location>
        <begin position="379"/>
        <end position="389"/>
    </location>
</feature>
<evidence type="ECO:0000313" key="5">
    <source>
        <dbReference type="Proteomes" id="UP001138500"/>
    </source>
</evidence>
<name>A0A9W7W7V4_9PEZI</name>
<evidence type="ECO:0000256" key="1">
    <source>
        <dbReference type="ARBA" id="ARBA00023242"/>
    </source>
</evidence>
<dbReference type="GO" id="GO:0000981">
    <property type="term" value="F:DNA-binding transcription factor activity, RNA polymerase II-specific"/>
    <property type="evidence" value="ECO:0007669"/>
    <property type="project" value="InterPro"/>
</dbReference>
<evidence type="ECO:0000256" key="2">
    <source>
        <dbReference type="SAM" id="MobiDB-lite"/>
    </source>
</evidence>
<proteinExistence type="predicted"/>
<dbReference type="GO" id="GO:0008270">
    <property type="term" value="F:zinc ion binding"/>
    <property type="evidence" value="ECO:0007669"/>
    <property type="project" value="InterPro"/>
</dbReference>
<feature type="compositionally biased region" description="Low complexity" evidence="2">
    <location>
        <begin position="176"/>
        <end position="196"/>
    </location>
</feature>
<dbReference type="SMART" id="SM00066">
    <property type="entry name" value="GAL4"/>
    <property type="match status" value="1"/>
</dbReference>
<gene>
    <name evidence="4" type="ORF">Tdes44962_MAKER00153</name>
</gene>
<dbReference type="AlphaFoldDB" id="A0A9W7W7V4"/>
<dbReference type="SUPFAM" id="SSF57701">
    <property type="entry name" value="Zn2/Cys6 DNA-binding domain"/>
    <property type="match status" value="1"/>
</dbReference>
<feature type="region of interest" description="Disordered" evidence="2">
    <location>
        <begin position="1"/>
        <end position="72"/>
    </location>
</feature>
<feature type="compositionally biased region" description="Low complexity" evidence="2">
    <location>
        <begin position="261"/>
        <end position="270"/>
    </location>
</feature>
<sequence>MGAIDPALTSDGADEDLTQQIPPISQALPQGPTMQTLQPQHPDQYRALPAPPQMYAPPYQQQMPYPPNQPAPRQRTAIACRYCRRRKIRCSGFDQSEDGRCTNCQRFSQECVFTPVSAQTHAFVPAHTVWRGQNPPPNTQLYGAYGQPLPQGGQRDPYQQQQQPGQPGQYPPPPQGYQQQGMYPPQPNMQQMPGQQAGNKRPNDEPHTPTMPPPNPAEQGQRGAFGYDPSGLTGGASPASSNASFHSSQPHPYFAGHPPASRSSSQSAYSHDPSRASSSPHAMAQFGTPSTSPLYGPVPPHGMVPANAGRPGAKINHVGDRAGPQQQQQQQQQQSAAQGAIKQEENRTSHDANMLQALNPDKVTDGVATSEGAETTQDPGKKRVGETRDVGVQTDESSLAGREPGS</sequence>
<organism evidence="4 5">
    <name type="scientific">Teratosphaeria destructans</name>
    <dbReference type="NCBI Taxonomy" id="418781"/>
    <lineage>
        <taxon>Eukaryota</taxon>
        <taxon>Fungi</taxon>
        <taxon>Dikarya</taxon>
        <taxon>Ascomycota</taxon>
        <taxon>Pezizomycotina</taxon>
        <taxon>Dothideomycetes</taxon>
        <taxon>Dothideomycetidae</taxon>
        <taxon>Mycosphaerellales</taxon>
        <taxon>Teratosphaeriaceae</taxon>
        <taxon>Teratosphaeria</taxon>
    </lineage>
</organism>
<keyword evidence="1" id="KW-0539">Nucleus</keyword>
<comment type="caution">
    <text evidence="4">The sequence shown here is derived from an EMBL/GenBank/DDBJ whole genome shotgun (WGS) entry which is preliminary data.</text>
</comment>
<keyword evidence="5" id="KW-1185">Reference proteome</keyword>
<dbReference type="EMBL" id="RIBY02000001">
    <property type="protein sequence ID" value="KAH9845942.1"/>
    <property type="molecule type" value="Genomic_DNA"/>
</dbReference>
<dbReference type="InterPro" id="IPR036864">
    <property type="entry name" value="Zn2-C6_fun-type_DNA-bd_sf"/>
</dbReference>
<dbReference type="PROSITE" id="PS50048">
    <property type="entry name" value="ZN2_CY6_FUNGAL_2"/>
    <property type="match status" value="1"/>
</dbReference>
<reference evidence="4 5" key="2">
    <citation type="journal article" date="2021" name="Curr. Genet.">
        <title>Genetic response to nitrogen starvation in the aggressive Eucalyptus foliar pathogen Teratosphaeria destructans.</title>
        <authorList>
            <person name="Havenga M."/>
            <person name="Wingfield B.D."/>
            <person name="Wingfield M.J."/>
            <person name="Dreyer L.L."/>
            <person name="Roets F."/>
            <person name="Aylward J."/>
        </authorList>
    </citation>
    <scope>NUCLEOTIDE SEQUENCE [LARGE SCALE GENOMIC DNA]</scope>
    <source>
        <strain evidence="4">CMW44962</strain>
    </source>
</reference>
<feature type="domain" description="Zn(2)-C6 fungal-type" evidence="3">
    <location>
        <begin position="79"/>
        <end position="113"/>
    </location>
</feature>
<dbReference type="GO" id="GO:0003677">
    <property type="term" value="F:DNA binding"/>
    <property type="evidence" value="ECO:0007669"/>
    <property type="project" value="UniProtKB-KW"/>
</dbReference>
<feature type="compositionally biased region" description="Low complexity" evidence="2">
    <location>
        <begin position="150"/>
        <end position="168"/>
    </location>
</feature>
<dbReference type="PROSITE" id="PS00463">
    <property type="entry name" value="ZN2_CY6_FUNGAL_1"/>
    <property type="match status" value="1"/>
</dbReference>